<dbReference type="GeneID" id="54298742"/>
<dbReference type="EMBL" id="ML995505">
    <property type="protein sequence ID" value="KAF2137218.1"/>
    <property type="molecule type" value="Genomic_DNA"/>
</dbReference>
<gene>
    <name evidence="2" type="ORF">K452DRAFT_291756</name>
</gene>
<reference evidence="2" key="1">
    <citation type="journal article" date="2020" name="Stud. Mycol.">
        <title>101 Dothideomycetes genomes: a test case for predicting lifestyles and emergence of pathogens.</title>
        <authorList>
            <person name="Haridas S."/>
            <person name="Albert R."/>
            <person name="Binder M."/>
            <person name="Bloem J."/>
            <person name="Labutti K."/>
            <person name="Salamov A."/>
            <person name="Andreopoulos B."/>
            <person name="Baker S."/>
            <person name="Barry K."/>
            <person name="Bills G."/>
            <person name="Bluhm B."/>
            <person name="Cannon C."/>
            <person name="Castanera R."/>
            <person name="Culley D."/>
            <person name="Daum C."/>
            <person name="Ezra D."/>
            <person name="Gonzalez J."/>
            <person name="Henrissat B."/>
            <person name="Kuo A."/>
            <person name="Liang C."/>
            <person name="Lipzen A."/>
            <person name="Lutzoni F."/>
            <person name="Magnuson J."/>
            <person name="Mondo S."/>
            <person name="Nolan M."/>
            <person name="Ohm R."/>
            <person name="Pangilinan J."/>
            <person name="Park H.-J."/>
            <person name="Ramirez L."/>
            <person name="Alfaro M."/>
            <person name="Sun H."/>
            <person name="Tritt A."/>
            <person name="Yoshinaga Y."/>
            <person name="Zwiers L.-H."/>
            <person name="Turgeon B."/>
            <person name="Goodwin S."/>
            <person name="Spatafora J."/>
            <person name="Crous P."/>
            <person name="Grigoriev I."/>
        </authorList>
    </citation>
    <scope>NUCLEOTIDE SEQUENCE</scope>
    <source>
        <strain evidence="2">CBS 121167</strain>
    </source>
</reference>
<dbReference type="RefSeq" id="XP_033392936.1">
    <property type="nucleotide sequence ID" value="XM_033541246.1"/>
</dbReference>
<keyword evidence="1" id="KW-1133">Transmembrane helix</keyword>
<evidence type="ECO:0000313" key="2">
    <source>
        <dbReference type="EMBL" id="KAF2137218.1"/>
    </source>
</evidence>
<dbReference type="OrthoDB" id="61370at2759"/>
<keyword evidence="1" id="KW-0472">Membrane</keyword>
<keyword evidence="3" id="KW-1185">Reference proteome</keyword>
<organism evidence="2 3">
    <name type="scientific">Aplosporella prunicola CBS 121167</name>
    <dbReference type="NCBI Taxonomy" id="1176127"/>
    <lineage>
        <taxon>Eukaryota</taxon>
        <taxon>Fungi</taxon>
        <taxon>Dikarya</taxon>
        <taxon>Ascomycota</taxon>
        <taxon>Pezizomycotina</taxon>
        <taxon>Dothideomycetes</taxon>
        <taxon>Dothideomycetes incertae sedis</taxon>
        <taxon>Botryosphaeriales</taxon>
        <taxon>Aplosporellaceae</taxon>
        <taxon>Aplosporella</taxon>
    </lineage>
</organism>
<feature type="transmembrane region" description="Helical" evidence="1">
    <location>
        <begin position="101"/>
        <end position="124"/>
    </location>
</feature>
<name>A0A6A6B0Y2_9PEZI</name>
<dbReference type="AlphaFoldDB" id="A0A6A6B0Y2"/>
<dbReference type="Proteomes" id="UP000799438">
    <property type="component" value="Unassembled WGS sequence"/>
</dbReference>
<proteinExistence type="predicted"/>
<accession>A0A6A6B0Y2</accession>
<feature type="transmembrane region" description="Helical" evidence="1">
    <location>
        <begin position="140"/>
        <end position="165"/>
    </location>
</feature>
<evidence type="ECO:0000313" key="3">
    <source>
        <dbReference type="Proteomes" id="UP000799438"/>
    </source>
</evidence>
<protein>
    <submittedName>
        <fullName evidence="2">Uncharacterized protein</fullName>
    </submittedName>
</protein>
<evidence type="ECO:0000256" key="1">
    <source>
        <dbReference type="SAM" id="Phobius"/>
    </source>
</evidence>
<feature type="transmembrane region" description="Helical" evidence="1">
    <location>
        <begin position="66"/>
        <end position="89"/>
    </location>
</feature>
<sequence length="179" mass="19263">MTLASIIAPRWMAFSAEGHGAHAHPVHVSYGLHQRCDSVTGGCGAFPQHADCVGDNWSFCSMWRTVGFLISFAVIIEAAALIGYAVVLLGGKQKRDKGYKVISGLLALAAAVQIAGMAVVAFLYDHDERFFPPGWHLDNSWILCTVSWSVLVMTVCGLVGAAVVLPEEGDYELIPEGRM</sequence>
<keyword evidence="1" id="KW-0812">Transmembrane</keyword>